<dbReference type="GO" id="GO:0006629">
    <property type="term" value="P:lipid metabolic process"/>
    <property type="evidence" value="ECO:0007669"/>
    <property type="project" value="UniProtKB-KW"/>
</dbReference>
<evidence type="ECO:0008006" key="11">
    <source>
        <dbReference type="Google" id="ProtNLM"/>
    </source>
</evidence>
<name>A0A9W8G751_9FUNG</name>
<proteinExistence type="predicted"/>
<dbReference type="CDD" id="cd23995">
    <property type="entry name" value="Seipin_BSCL2_like"/>
    <property type="match status" value="1"/>
</dbReference>
<comment type="caution">
    <text evidence="9">The sequence shown here is derived from an EMBL/GenBank/DDBJ whole genome shotgun (WGS) entry which is preliminary data.</text>
</comment>
<sequence>MTIIESLRRFDLLGLVSVRGGASIALRLLLALAALSAVLFSSVTLYGIFYKLYVPQLLHEAPVYLQYPHLTTDSATVAVNTTALINFVPESNYKLLSTSQPYTVLLELDVPSSVANQELGNFMVYLEFRTRSGRVVQQSARPAILPYRSYVVRLMQIAIRAVPLALGLSKESDVLRIELMDVLYDRRFSPITNAHIALSKPLQVYSARIVIRAQFSGLRYWMYYWRLPTATIFISAAVMWQLLFTAGAWSVLESYTGRAFRRSLRTQSDPSAAAVAFDNSEVANLESTQDKNAKKQGKRRRSQNLHRKFTEGAERSVPDIRKSLSISNDDDYVGDDALYQSSNVPELEHSPIG</sequence>
<protein>
    <recommendedName>
        <fullName evidence="11">Seipin</fullName>
    </recommendedName>
</protein>
<accession>A0A9W8G751</accession>
<dbReference type="GO" id="GO:0005789">
    <property type="term" value="C:endoplasmic reticulum membrane"/>
    <property type="evidence" value="ECO:0007669"/>
    <property type="project" value="UniProtKB-SubCell"/>
</dbReference>
<dbReference type="PANTHER" id="PTHR21212:SF0">
    <property type="entry name" value="SEIPIN"/>
    <property type="match status" value="1"/>
</dbReference>
<evidence type="ECO:0000256" key="2">
    <source>
        <dbReference type="ARBA" id="ARBA00022692"/>
    </source>
</evidence>
<keyword evidence="2 8" id="KW-0812">Transmembrane</keyword>
<feature type="region of interest" description="Disordered" evidence="7">
    <location>
        <begin position="286"/>
        <end position="316"/>
    </location>
</feature>
<comment type="subcellular location">
    <subcellularLocation>
        <location evidence="1">Endoplasmic reticulum membrane</location>
        <topology evidence="1">Multi-pass membrane protein</topology>
    </subcellularLocation>
</comment>
<dbReference type="PANTHER" id="PTHR21212">
    <property type="entry name" value="BERNARDINELLI-SEIP CONGENITAL LIPODYSTROPHY 2 HOMOLOG BSCL2 PROTEIN"/>
    <property type="match status" value="1"/>
</dbReference>
<dbReference type="EMBL" id="JANBTW010000027">
    <property type="protein sequence ID" value="KAJ2677841.1"/>
    <property type="molecule type" value="Genomic_DNA"/>
</dbReference>
<feature type="compositionally biased region" description="Basic residues" evidence="7">
    <location>
        <begin position="294"/>
        <end position="307"/>
    </location>
</feature>
<evidence type="ECO:0000313" key="10">
    <source>
        <dbReference type="Proteomes" id="UP001151518"/>
    </source>
</evidence>
<gene>
    <name evidence="9" type="ORF">GGI25_002793</name>
</gene>
<keyword evidence="5" id="KW-0443">Lipid metabolism</keyword>
<organism evidence="9 10">
    <name type="scientific">Coemansia spiralis</name>
    <dbReference type="NCBI Taxonomy" id="417178"/>
    <lineage>
        <taxon>Eukaryota</taxon>
        <taxon>Fungi</taxon>
        <taxon>Fungi incertae sedis</taxon>
        <taxon>Zoopagomycota</taxon>
        <taxon>Kickxellomycotina</taxon>
        <taxon>Kickxellomycetes</taxon>
        <taxon>Kickxellales</taxon>
        <taxon>Kickxellaceae</taxon>
        <taxon>Coemansia</taxon>
    </lineage>
</organism>
<evidence type="ECO:0000256" key="7">
    <source>
        <dbReference type="SAM" id="MobiDB-lite"/>
    </source>
</evidence>
<evidence type="ECO:0000256" key="8">
    <source>
        <dbReference type="SAM" id="Phobius"/>
    </source>
</evidence>
<dbReference type="OrthoDB" id="3990054at2759"/>
<evidence type="ECO:0000256" key="6">
    <source>
        <dbReference type="ARBA" id="ARBA00023136"/>
    </source>
</evidence>
<evidence type="ECO:0000313" key="9">
    <source>
        <dbReference type="EMBL" id="KAJ2677841.1"/>
    </source>
</evidence>
<evidence type="ECO:0000256" key="4">
    <source>
        <dbReference type="ARBA" id="ARBA00022989"/>
    </source>
</evidence>
<feature type="transmembrane region" description="Helical" evidence="8">
    <location>
        <begin position="28"/>
        <end position="49"/>
    </location>
</feature>
<keyword evidence="6 8" id="KW-0472">Membrane</keyword>
<dbReference type="InterPro" id="IPR009617">
    <property type="entry name" value="Seipin"/>
</dbReference>
<feature type="transmembrane region" description="Helical" evidence="8">
    <location>
        <begin position="230"/>
        <end position="252"/>
    </location>
</feature>
<reference evidence="9" key="1">
    <citation type="submission" date="2022-07" db="EMBL/GenBank/DDBJ databases">
        <title>Phylogenomic reconstructions and comparative analyses of Kickxellomycotina fungi.</title>
        <authorList>
            <person name="Reynolds N.K."/>
            <person name="Stajich J.E."/>
            <person name="Barry K."/>
            <person name="Grigoriev I.V."/>
            <person name="Crous P."/>
            <person name="Smith M.E."/>
        </authorList>
    </citation>
    <scope>NUCLEOTIDE SEQUENCE</scope>
    <source>
        <strain evidence="9">NRRL 3115</strain>
    </source>
</reference>
<dbReference type="AlphaFoldDB" id="A0A9W8G751"/>
<dbReference type="Pfam" id="PF06775">
    <property type="entry name" value="Seipin"/>
    <property type="match status" value="1"/>
</dbReference>
<keyword evidence="4 8" id="KW-1133">Transmembrane helix</keyword>
<keyword evidence="3" id="KW-0256">Endoplasmic reticulum</keyword>
<evidence type="ECO:0000256" key="5">
    <source>
        <dbReference type="ARBA" id="ARBA00023098"/>
    </source>
</evidence>
<evidence type="ECO:0000256" key="1">
    <source>
        <dbReference type="ARBA" id="ARBA00004477"/>
    </source>
</evidence>
<evidence type="ECO:0000256" key="3">
    <source>
        <dbReference type="ARBA" id="ARBA00022824"/>
    </source>
</evidence>
<dbReference type="GO" id="GO:0140042">
    <property type="term" value="P:lipid droplet formation"/>
    <property type="evidence" value="ECO:0007669"/>
    <property type="project" value="UniProtKB-ARBA"/>
</dbReference>
<dbReference type="Proteomes" id="UP001151518">
    <property type="component" value="Unassembled WGS sequence"/>
</dbReference>